<comment type="caution">
    <text evidence="2">The sequence shown here is derived from an EMBL/GenBank/DDBJ whole genome shotgun (WGS) entry which is preliminary data.</text>
</comment>
<evidence type="ECO:0000313" key="2">
    <source>
        <dbReference type="EMBL" id="GED98878.1"/>
    </source>
</evidence>
<name>A0A7I9V0C4_9ACTN</name>
<dbReference type="AlphaFoldDB" id="A0A7I9V0C4"/>
<reference evidence="3" key="1">
    <citation type="submission" date="2019-06" db="EMBL/GenBank/DDBJ databases">
        <title>Gordonia isolated from sludge of a wastewater treatment plant.</title>
        <authorList>
            <person name="Tamura T."/>
            <person name="Aoyama K."/>
            <person name="Kang Y."/>
            <person name="Saito S."/>
            <person name="Akiyama N."/>
            <person name="Yazawa K."/>
            <person name="Gonoi T."/>
            <person name="Mikami Y."/>
        </authorList>
    </citation>
    <scope>NUCLEOTIDE SEQUENCE [LARGE SCALE GENOMIC DNA]</scope>
    <source>
        <strain evidence="3">NBRC 107697</strain>
    </source>
</reference>
<feature type="transmembrane region" description="Helical" evidence="1">
    <location>
        <begin position="56"/>
        <end position="75"/>
    </location>
</feature>
<accession>A0A7I9V0C4</accession>
<dbReference type="OrthoDB" id="4764457at2"/>
<dbReference type="RefSeq" id="WP_161928239.1">
    <property type="nucleotide sequence ID" value="NZ_BJOU01000011.1"/>
</dbReference>
<organism evidence="2 3">
    <name type="scientific">Gordonia crocea</name>
    <dbReference type="NCBI Taxonomy" id="589162"/>
    <lineage>
        <taxon>Bacteria</taxon>
        <taxon>Bacillati</taxon>
        <taxon>Actinomycetota</taxon>
        <taxon>Actinomycetes</taxon>
        <taxon>Mycobacteriales</taxon>
        <taxon>Gordoniaceae</taxon>
        <taxon>Gordonia</taxon>
    </lineage>
</organism>
<proteinExistence type="predicted"/>
<evidence type="ECO:0000256" key="1">
    <source>
        <dbReference type="SAM" id="Phobius"/>
    </source>
</evidence>
<dbReference type="Proteomes" id="UP000444980">
    <property type="component" value="Unassembled WGS sequence"/>
</dbReference>
<keyword evidence="1" id="KW-0812">Transmembrane</keyword>
<gene>
    <name evidence="2" type="ORF">nbrc107697_29170</name>
</gene>
<keyword evidence="1" id="KW-1133">Transmembrane helix</keyword>
<protein>
    <submittedName>
        <fullName evidence="2">Uncharacterized protein</fullName>
    </submittedName>
</protein>
<evidence type="ECO:0000313" key="3">
    <source>
        <dbReference type="Proteomes" id="UP000444980"/>
    </source>
</evidence>
<sequence>MPAPHATSTPTDTAPDTTGRTIPLSALIQLIVGTALLVAAAAALPRLSGWADDHGTIVVFLAFFLLMSLAGRWFWAGIDTLIAAVKGHR</sequence>
<keyword evidence="1" id="KW-0472">Membrane</keyword>
<feature type="transmembrane region" description="Helical" evidence="1">
    <location>
        <begin position="22"/>
        <end position="44"/>
    </location>
</feature>
<keyword evidence="3" id="KW-1185">Reference proteome</keyword>
<dbReference type="EMBL" id="BJOU01000011">
    <property type="protein sequence ID" value="GED98878.1"/>
    <property type="molecule type" value="Genomic_DNA"/>
</dbReference>